<dbReference type="Gene3D" id="1.20.1070.10">
    <property type="entry name" value="Rhodopsin 7-helix transmembrane proteins"/>
    <property type="match status" value="1"/>
</dbReference>
<keyword evidence="8 14" id="KW-0472">Membrane</keyword>
<dbReference type="InterPro" id="IPR007960">
    <property type="entry name" value="TAS2R"/>
</dbReference>
<evidence type="ECO:0000256" key="7">
    <source>
        <dbReference type="ARBA" id="ARBA00023040"/>
    </source>
</evidence>
<gene>
    <name evidence="16" type="primary">TAS2R41</name>
</gene>
<comment type="function">
    <text evidence="12">Receptor that may play a role in the perception of bitterness and is gustducin-linked. May play a role in sensing the chemical composition of the gastrointestinal content. The activity of this receptor may stimulate alpha gustducin, mediate PLC-beta-2 activation and lead to the gating of TRPM5.</text>
</comment>
<evidence type="ECO:0000256" key="5">
    <source>
        <dbReference type="ARBA" id="ARBA00022692"/>
    </source>
</evidence>
<reference evidence="16" key="3">
    <citation type="submission" date="2025-09" db="UniProtKB">
        <authorList>
            <consortium name="Ensembl"/>
        </authorList>
    </citation>
    <scope>IDENTIFICATION</scope>
    <source>
        <strain evidence="16">Thorbecke</strain>
    </source>
</reference>
<evidence type="ECO:0000256" key="3">
    <source>
        <dbReference type="ARBA" id="ARBA00022480"/>
    </source>
</evidence>
<dbReference type="InParanoid" id="G1TMT2"/>
<dbReference type="PANTHER" id="PTHR11394:SF73">
    <property type="entry name" value="TASTE RECEPTOR TYPE 2 MEMBER 41"/>
    <property type="match status" value="1"/>
</dbReference>
<feature type="transmembrane region" description="Helical" evidence="15">
    <location>
        <begin position="6"/>
        <end position="31"/>
    </location>
</feature>
<feature type="transmembrane region" description="Helical" evidence="15">
    <location>
        <begin position="187"/>
        <end position="208"/>
    </location>
</feature>
<keyword evidence="9 14" id="KW-0675">Receptor</keyword>
<keyword evidence="6 15" id="KW-1133">Transmembrane helix</keyword>
<dbReference type="FunCoup" id="G1TMT2">
    <property type="interactions" value="188"/>
</dbReference>
<accession>G1TMT2</accession>
<sequence length="309" mass="36370">MQPALTVFFMLLFVLLSVLGILANSFIVLALSREWLRHGRLLPSDTILASLSAFRICLQCVGLGDTFFSYLHQEEYYRGRAHEFLHLHWHFLNTATFWFGTWLSVLFCLKIANFSHPAFLWLKWRLPRLVPQFLLGFALLSFITTLLLFWGNHVLHQGLILRKFSGNTTYKEWKRRMEFHFFLPVKLVTLSIPCCFFLLSLVLLISSLRRHAWRMKRNAHSLQDSSGQAHNRALRSLVSFLTLYTLSFTSLVINGTFFSSLESEWYWPWQIILYLCICLHPFILISSNLKLRSMFRRLLLLARGFWVTQ</sequence>
<keyword evidence="7 14" id="KW-0297">G-protein coupled receptor</keyword>
<dbReference type="STRING" id="9986.ENSOCUP00000018294"/>
<keyword evidence="17" id="KW-1185">Reference proteome</keyword>
<feature type="transmembrane region" description="Helical" evidence="15">
    <location>
        <begin position="133"/>
        <end position="151"/>
    </location>
</feature>
<feature type="transmembrane region" description="Helical" evidence="15">
    <location>
        <begin position="91"/>
        <end position="112"/>
    </location>
</feature>
<evidence type="ECO:0000256" key="15">
    <source>
        <dbReference type="SAM" id="Phobius"/>
    </source>
</evidence>
<evidence type="ECO:0000256" key="9">
    <source>
        <dbReference type="ARBA" id="ARBA00023170"/>
    </source>
</evidence>
<dbReference type="SUPFAM" id="SSF81321">
    <property type="entry name" value="Family A G protein-coupled receptor-like"/>
    <property type="match status" value="1"/>
</dbReference>
<keyword evidence="4 14" id="KW-0716">Sensory transduction</keyword>
<dbReference type="PaxDb" id="9986-ENSOCUP00000018294"/>
<proteinExistence type="inferred from homology"/>
<comment type="subcellular location">
    <subcellularLocation>
        <location evidence="1 14">Membrane</location>
        <topology evidence="1 14">Multi-pass membrane protein</topology>
    </subcellularLocation>
</comment>
<reference evidence="16" key="2">
    <citation type="submission" date="2025-08" db="UniProtKB">
        <authorList>
            <consortium name="Ensembl"/>
        </authorList>
    </citation>
    <scope>IDENTIFICATION</scope>
    <source>
        <strain evidence="16">Thorbecke</strain>
    </source>
</reference>
<dbReference type="FunFam" id="1.20.1070.10:FF:000055">
    <property type="entry name" value="Taste receptor type 2"/>
    <property type="match status" value="1"/>
</dbReference>
<dbReference type="GO" id="GO:0004930">
    <property type="term" value="F:G protein-coupled receptor activity"/>
    <property type="evidence" value="ECO:0007669"/>
    <property type="project" value="UniProtKB-KW"/>
</dbReference>
<evidence type="ECO:0000256" key="1">
    <source>
        <dbReference type="ARBA" id="ARBA00004141"/>
    </source>
</evidence>
<evidence type="ECO:0000256" key="12">
    <source>
        <dbReference type="ARBA" id="ARBA00024847"/>
    </source>
</evidence>
<dbReference type="Ensembl" id="ENSOCUT00000029034.2">
    <property type="protein sequence ID" value="ENSOCUP00000018294.2"/>
    <property type="gene ID" value="ENSOCUG00000027104.2"/>
</dbReference>
<keyword evidence="10" id="KW-0325">Glycoprotein</keyword>
<dbReference type="GeneTree" id="ENSGT01150000286961"/>
<evidence type="ECO:0000313" key="17">
    <source>
        <dbReference type="Proteomes" id="UP000001811"/>
    </source>
</evidence>
<keyword evidence="3 14" id="KW-0919">Taste</keyword>
<evidence type="ECO:0000256" key="4">
    <source>
        <dbReference type="ARBA" id="ARBA00022606"/>
    </source>
</evidence>
<dbReference type="GO" id="GO:0033038">
    <property type="term" value="F:bitter taste receptor activity"/>
    <property type="evidence" value="ECO:0007669"/>
    <property type="project" value="InterPro"/>
</dbReference>
<name>G1TMT2_RABIT</name>
<dbReference type="HOGENOM" id="CLU_072337_1_1_1"/>
<feature type="transmembrane region" description="Helical" evidence="15">
    <location>
        <begin position="237"/>
        <end position="259"/>
    </location>
</feature>
<keyword evidence="5 14" id="KW-0812">Transmembrane</keyword>
<dbReference type="GO" id="GO:0016020">
    <property type="term" value="C:membrane"/>
    <property type="evidence" value="ECO:0007669"/>
    <property type="project" value="UniProtKB-SubCell"/>
</dbReference>
<evidence type="ECO:0000256" key="14">
    <source>
        <dbReference type="RuleBase" id="RU004424"/>
    </source>
</evidence>
<evidence type="ECO:0000256" key="10">
    <source>
        <dbReference type="ARBA" id="ARBA00023180"/>
    </source>
</evidence>
<keyword evidence="11 14" id="KW-0807">Transducer</keyword>
<evidence type="ECO:0000256" key="11">
    <source>
        <dbReference type="ARBA" id="ARBA00023224"/>
    </source>
</evidence>
<reference evidence="16 17" key="1">
    <citation type="journal article" date="2011" name="Nature">
        <title>A high-resolution map of human evolutionary constraint using 29 mammals.</title>
        <authorList>
            <person name="Lindblad-Toh K."/>
            <person name="Garber M."/>
            <person name="Zuk O."/>
            <person name="Lin M.F."/>
            <person name="Parker B.J."/>
            <person name="Washietl S."/>
            <person name="Kheradpour P."/>
            <person name="Ernst J."/>
            <person name="Jordan G."/>
            <person name="Mauceli E."/>
            <person name="Ward L.D."/>
            <person name="Lowe C.B."/>
            <person name="Holloway A.K."/>
            <person name="Clamp M."/>
            <person name="Gnerre S."/>
            <person name="Alfoldi J."/>
            <person name="Beal K."/>
            <person name="Chang J."/>
            <person name="Clawson H."/>
            <person name="Cuff J."/>
            <person name="Di Palma F."/>
            <person name="Fitzgerald S."/>
            <person name="Flicek P."/>
            <person name="Guttman M."/>
            <person name="Hubisz M.J."/>
            <person name="Jaffe D.B."/>
            <person name="Jungreis I."/>
            <person name="Kent W.J."/>
            <person name="Kostka D."/>
            <person name="Lara M."/>
            <person name="Martins A.L."/>
            <person name="Massingham T."/>
            <person name="Moltke I."/>
            <person name="Raney B.J."/>
            <person name="Rasmussen M.D."/>
            <person name="Robinson J."/>
            <person name="Stark A."/>
            <person name="Vilella A.J."/>
            <person name="Wen J."/>
            <person name="Xie X."/>
            <person name="Zody M.C."/>
            <person name="Baldwin J."/>
            <person name="Bloom T."/>
            <person name="Chin C.W."/>
            <person name="Heiman D."/>
            <person name="Nicol R."/>
            <person name="Nusbaum C."/>
            <person name="Young S."/>
            <person name="Wilkinson J."/>
            <person name="Worley K.C."/>
            <person name="Kovar C.L."/>
            <person name="Muzny D.M."/>
            <person name="Gibbs R.A."/>
            <person name="Cree A."/>
            <person name="Dihn H.H."/>
            <person name="Fowler G."/>
            <person name="Jhangiani S."/>
            <person name="Joshi V."/>
            <person name="Lee S."/>
            <person name="Lewis L.R."/>
            <person name="Nazareth L.V."/>
            <person name="Okwuonu G."/>
            <person name="Santibanez J."/>
            <person name="Warren W.C."/>
            <person name="Mardis E.R."/>
            <person name="Weinstock G.M."/>
            <person name="Wilson R.K."/>
            <person name="Delehaunty K."/>
            <person name="Dooling D."/>
            <person name="Fronik C."/>
            <person name="Fulton L."/>
            <person name="Fulton B."/>
            <person name="Graves T."/>
            <person name="Minx P."/>
            <person name="Sodergren E."/>
            <person name="Birney E."/>
            <person name="Margulies E.H."/>
            <person name="Herrero J."/>
            <person name="Green E.D."/>
            <person name="Haussler D."/>
            <person name="Siepel A."/>
            <person name="Goldman N."/>
            <person name="Pollard K.S."/>
            <person name="Pedersen J.S."/>
            <person name="Lander E.S."/>
            <person name="Kellis M."/>
        </authorList>
    </citation>
    <scope>NUCLEOTIDE SEQUENCE [LARGE SCALE GENOMIC DNA]</scope>
    <source>
        <strain evidence="16 17">Thorbecke inbred</strain>
    </source>
</reference>
<dbReference type="EMBL" id="AAGW02058078">
    <property type="status" value="NOT_ANNOTATED_CDS"/>
    <property type="molecule type" value="Genomic_DNA"/>
</dbReference>
<evidence type="ECO:0000256" key="13">
    <source>
        <dbReference type="RuleBase" id="RU004423"/>
    </source>
</evidence>
<protein>
    <recommendedName>
        <fullName evidence="14">Taste receptor type 2</fullName>
    </recommendedName>
</protein>
<organism evidence="16 17">
    <name type="scientific">Oryctolagus cuniculus</name>
    <name type="common">Rabbit</name>
    <dbReference type="NCBI Taxonomy" id="9986"/>
    <lineage>
        <taxon>Eukaryota</taxon>
        <taxon>Metazoa</taxon>
        <taxon>Chordata</taxon>
        <taxon>Craniata</taxon>
        <taxon>Vertebrata</taxon>
        <taxon>Euteleostomi</taxon>
        <taxon>Mammalia</taxon>
        <taxon>Eutheria</taxon>
        <taxon>Euarchontoglires</taxon>
        <taxon>Glires</taxon>
        <taxon>Lagomorpha</taxon>
        <taxon>Leporidae</taxon>
        <taxon>Oryctolagus</taxon>
    </lineage>
</organism>
<evidence type="ECO:0000256" key="8">
    <source>
        <dbReference type="ARBA" id="ARBA00023136"/>
    </source>
</evidence>
<evidence type="ECO:0000313" key="16">
    <source>
        <dbReference type="Ensembl" id="ENSOCUP00000018294.2"/>
    </source>
</evidence>
<evidence type="ECO:0000256" key="6">
    <source>
        <dbReference type="ARBA" id="ARBA00022989"/>
    </source>
</evidence>
<dbReference type="Pfam" id="PF05296">
    <property type="entry name" value="TAS2R"/>
    <property type="match status" value="1"/>
</dbReference>
<dbReference type="Proteomes" id="UP000001811">
    <property type="component" value="Chromosome 7"/>
</dbReference>
<dbReference type="eggNOG" id="ENOG502S2SI">
    <property type="taxonomic scope" value="Eukaryota"/>
</dbReference>
<comment type="similarity">
    <text evidence="2 13">Belongs to the G-protein coupled receptor T2R family.</text>
</comment>
<dbReference type="AlphaFoldDB" id="G1TMT2"/>
<feature type="transmembrane region" description="Helical" evidence="15">
    <location>
        <begin position="271"/>
        <end position="289"/>
    </location>
</feature>
<evidence type="ECO:0000256" key="2">
    <source>
        <dbReference type="ARBA" id="ARBA00007376"/>
    </source>
</evidence>
<dbReference type="PANTHER" id="PTHR11394">
    <property type="entry name" value="TASTE RECEPTOR TYPE 2"/>
    <property type="match status" value="1"/>
</dbReference>